<evidence type="ECO:0000256" key="1">
    <source>
        <dbReference type="ARBA" id="ARBA00023125"/>
    </source>
</evidence>
<sequence>MEYSEKKIHIIEAAEKLFATNGFSGTSVRDIAHEAGVNLAMISYYFGSKEKLMQSLFEYRSAAFQLERVLNDEKMTPLEKVNHMIENYMEKVFNQSCFHKIMVREQMRNHDTELGEMLKAFKKKSLLAMQQLIIEGQNKGVFRKDIDLQMLILTMTGTTNQLISTMEFYRYMNEDLKDLSEDDFKATMKIRLFEHLKLLFKAILTHEA</sequence>
<feature type="domain" description="HTH tetR-type" evidence="3">
    <location>
        <begin position="4"/>
        <end position="64"/>
    </location>
</feature>
<keyword evidence="1 2" id="KW-0238">DNA-binding</keyword>
<keyword evidence="5" id="KW-1185">Reference proteome</keyword>
<dbReference type="InterPro" id="IPR041474">
    <property type="entry name" value="NicS_C"/>
</dbReference>
<dbReference type="PANTHER" id="PTHR30328:SF54">
    <property type="entry name" value="HTH-TYPE TRANSCRIPTIONAL REPRESSOR SCO4008"/>
    <property type="match status" value="1"/>
</dbReference>
<dbReference type="AlphaFoldDB" id="A0A9E2S9Y6"/>
<dbReference type="RefSeq" id="WP_217793068.1">
    <property type="nucleotide sequence ID" value="NZ_JAHSPG010000014.1"/>
</dbReference>
<dbReference type="InterPro" id="IPR050109">
    <property type="entry name" value="HTH-type_TetR-like_transc_reg"/>
</dbReference>
<dbReference type="InterPro" id="IPR001647">
    <property type="entry name" value="HTH_TetR"/>
</dbReference>
<evidence type="ECO:0000256" key="2">
    <source>
        <dbReference type="PROSITE-ProRule" id="PRU00335"/>
    </source>
</evidence>
<feature type="DNA-binding region" description="H-T-H motif" evidence="2">
    <location>
        <begin position="27"/>
        <end position="46"/>
    </location>
</feature>
<dbReference type="Proteomes" id="UP000812270">
    <property type="component" value="Unassembled WGS sequence"/>
</dbReference>
<dbReference type="InterPro" id="IPR023772">
    <property type="entry name" value="DNA-bd_HTH_TetR-type_CS"/>
</dbReference>
<protein>
    <submittedName>
        <fullName evidence="4">TetR family transcriptional regulator</fullName>
    </submittedName>
</protein>
<proteinExistence type="predicted"/>
<evidence type="ECO:0000313" key="5">
    <source>
        <dbReference type="Proteomes" id="UP000812270"/>
    </source>
</evidence>
<dbReference type="Pfam" id="PF00440">
    <property type="entry name" value="TetR_N"/>
    <property type="match status" value="1"/>
</dbReference>
<dbReference type="PROSITE" id="PS01081">
    <property type="entry name" value="HTH_TETR_1"/>
    <property type="match status" value="1"/>
</dbReference>
<evidence type="ECO:0000313" key="4">
    <source>
        <dbReference type="EMBL" id="MBV4359151.1"/>
    </source>
</evidence>
<dbReference type="GO" id="GO:0003677">
    <property type="term" value="F:DNA binding"/>
    <property type="evidence" value="ECO:0007669"/>
    <property type="project" value="UniProtKB-UniRule"/>
</dbReference>
<dbReference type="PANTHER" id="PTHR30328">
    <property type="entry name" value="TRANSCRIPTIONAL REPRESSOR"/>
    <property type="match status" value="1"/>
</dbReference>
<dbReference type="EMBL" id="JAHSPG010000014">
    <property type="protein sequence ID" value="MBV4359151.1"/>
    <property type="molecule type" value="Genomic_DNA"/>
</dbReference>
<comment type="caution">
    <text evidence="4">The sequence shown here is derived from an EMBL/GenBank/DDBJ whole genome shotgun (WGS) entry which is preliminary data.</text>
</comment>
<name>A0A9E2S9Y6_9BACT</name>
<gene>
    <name evidence="4" type="ORF">KTO63_18430</name>
</gene>
<dbReference type="Pfam" id="PF17938">
    <property type="entry name" value="TetR_C_29"/>
    <property type="match status" value="1"/>
</dbReference>
<reference evidence="4" key="1">
    <citation type="submission" date="2021-06" db="EMBL/GenBank/DDBJ databases">
        <authorList>
            <person name="Huq M.A."/>
        </authorList>
    </citation>
    <scope>NUCLEOTIDE SEQUENCE</scope>
    <source>
        <strain evidence="4">MAH-26</strain>
    </source>
</reference>
<accession>A0A9E2S9Y6</accession>
<organism evidence="4 5">
    <name type="scientific">Pinibacter aurantiacus</name>
    <dbReference type="NCBI Taxonomy" id="2851599"/>
    <lineage>
        <taxon>Bacteria</taxon>
        <taxon>Pseudomonadati</taxon>
        <taxon>Bacteroidota</taxon>
        <taxon>Chitinophagia</taxon>
        <taxon>Chitinophagales</taxon>
        <taxon>Chitinophagaceae</taxon>
        <taxon>Pinibacter</taxon>
    </lineage>
</organism>
<dbReference type="PROSITE" id="PS50977">
    <property type="entry name" value="HTH_TETR_2"/>
    <property type="match status" value="1"/>
</dbReference>
<evidence type="ECO:0000259" key="3">
    <source>
        <dbReference type="PROSITE" id="PS50977"/>
    </source>
</evidence>